<gene>
    <name evidence="7" type="ORF">G4B88_023565</name>
</gene>
<evidence type="ECO:0000256" key="5">
    <source>
        <dbReference type="ARBA" id="ARBA00023136"/>
    </source>
</evidence>
<dbReference type="GO" id="GO:0016020">
    <property type="term" value="C:membrane"/>
    <property type="evidence" value="ECO:0007669"/>
    <property type="project" value="UniProtKB-SubCell"/>
</dbReference>
<dbReference type="Proteomes" id="UP000583929">
    <property type="component" value="Unassembled WGS sequence"/>
</dbReference>
<dbReference type="InterPro" id="IPR001611">
    <property type="entry name" value="Leu-rich_rpt"/>
</dbReference>
<keyword evidence="4" id="KW-0677">Repeat</keyword>
<dbReference type="PANTHER" id="PTHR48065">
    <property type="entry name" value="OS10G0469600 PROTEIN"/>
    <property type="match status" value="1"/>
</dbReference>
<dbReference type="InterPro" id="IPR032675">
    <property type="entry name" value="LRR_dom_sf"/>
</dbReference>
<keyword evidence="5" id="KW-0472">Membrane</keyword>
<keyword evidence="3" id="KW-0732">Signal</keyword>
<keyword evidence="6" id="KW-0325">Glycoprotein</keyword>
<reference evidence="7 8" key="1">
    <citation type="journal article" date="2020" name="bioRxiv">
        <title>Sequence and annotation of 42 cannabis genomes reveals extensive copy number variation in cannabinoid synthesis and pathogen resistance genes.</title>
        <authorList>
            <person name="Mckernan K.J."/>
            <person name="Helbert Y."/>
            <person name="Kane L.T."/>
            <person name="Ebling H."/>
            <person name="Zhang L."/>
            <person name="Liu B."/>
            <person name="Eaton Z."/>
            <person name="Mclaughlin S."/>
            <person name="Kingan S."/>
            <person name="Baybayan P."/>
            <person name="Concepcion G."/>
            <person name="Jordan M."/>
            <person name="Riva A."/>
            <person name="Barbazuk W."/>
            <person name="Harkins T."/>
        </authorList>
    </citation>
    <scope>NUCLEOTIDE SEQUENCE [LARGE SCALE GENOMIC DNA]</scope>
    <source>
        <strain evidence="8">cv. Jamaican Lion 4</strain>
        <tissue evidence="7">Leaf</tissue>
    </source>
</reference>
<keyword evidence="8" id="KW-1185">Reference proteome</keyword>
<dbReference type="Pfam" id="PF13855">
    <property type="entry name" value="LRR_8"/>
    <property type="match status" value="1"/>
</dbReference>
<dbReference type="FunFam" id="3.80.10.10:FF:000041">
    <property type="entry name" value="LRR receptor-like serine/threonine-protein kinase ERECTA"/>
    <property type="match status" value="1"/>
</dbReference>
<name>A0A7J6HVZ4_CANSA</name>
<protein>
    <submittedName>
        <fullName evidence="7">Uncharacterized protein</fullName>
    </submittedName>
</protein>
<keyword evidence="2" id="KW-0433">Leucine-rich repeat</keyword>
<dbReference type="PANTHER" id="PTHR48065:SF75">
    <property type="entry name" value="LEUCINE-RICH REPEAT-CONTAINING N-TERMINAL PLANT-TYPE DOMAIN-CONTAINING PROTEIN"/>
    <property type="match status" value="1"/>
</dbReference>
<comment type="subcellular location">
    <subcellularLocation>
        <location evidence="1">Membrane</location>
    </subcellularLocation>
</comment>
<evidence type="ECO:0000256" key="6">
    <source>
        <dbReference type="ARBA" id="ARBA00023180"/>
    </source>
</evidence>
<dbReference type="Gene3D" id="3.80.10.10">
    <property type="entry name" value="Ribonuclease Inhibitor"/>
    <property type="match status" value="1"/>
</dbReference>
<dbReference type="AlphaFoldDB" id="A0A7J6HVZ4"/>
<organism evidence="7 8">
    <name type="scientific">Cannabis sativa</name>
    <name type="common">Hemp</name>
    <name type="synonym">Marijuana</name>
    <dbReference type="NCBI Taxonomy" id="3483"/>
    <lineage>
        <taxon>Eukaryota</taxon>
        <taxon>Viridiplantae</taxon>
        <taxon>Streptophyta</taxon>
        <taxon>Embryophyta</taxon>
        <taxon>Tracheophyta</taxon>
        <taxon>Spermatophyta</taxon>
        <taxon>Magnoliopsida</taxon>
        <taxon>eudicotyledons</taxon>
        <taxon>Gunneridae</taxon>
        <taxon>Pentapetalae</taxon>
        <taxon>rosids</taxon>
        <taxon>fabids</taxon>
        <taxon>Rosales</taxon>
        <taxon>Cannabaceae</taxon>
        <taxon>Cannabis</taxon>
    </lineage>
</organism>
<evidence type="ECO:0000256" key="3">
    <source>
        <dbReference type="ARBA" id="ARBA00022729"/>
    </source>
</evidence>
<dbReference type="EMBL" id="JAATIQ010000022">
    <property type="protein sequence ID" value="KAF4398971.1"/>
    <property type="molecule type" value="Genomic_DNA"/>
</dbReference>
<evidence type="ECO:0000256" key="4">
    <source>
        <dbReference type="ARBA" id="ARBA00022737"/>
    </source>
</evidence>
<evidence type="ECO:0000256" key="1">
    <source>
        <dbReference type="ARBA" id="ARBA00004370"/>
    </source>
</evidence>
<evidence type="ECO:0000313" key="8">
    <source>
        <dbReference type="Proteomes" id="UP000583929"/>
    </source>
</evidence>
<evidence type="ECO:0000256" key="2">
    <source>
        <dbReference type="ARBA" id="ARBA00022614"/>
    </source>
</evidence>
<dbReference type="SUPFAM" id="SSF52058">
    <property type="entry name" value="L domain-like"/>
    <property type="match status" value="1"/>
</dbReference>
<sequence>MELFQALFPRSESQINIEPERTTGFLRNLESLHLRNNNLVGEIPDSLKNCLALSGLDLGLNKLVGTIPRWIGSLPSLGLLVLRSNNLTGTNYQVKSQKNLQVFKDYNR</sequence>
<evidence type="ECO:0000313" key="7">
    <source>
        <dbReference type="EMBL" id="KAF4398971.1"/>
    </source>
</evidence>
<proteinExistence type="predicted"/>
<accession>A0A7J6HVZ4</accession>
<comment type="caution">
    <text evidence="7">The sequence shown here is derived from an EMBL/GenBank/DDBJ whole genome shotgun (WGS) entry which is preliminary data.</text>
</comment>